<dbReference type="Pfam" id="PF15746">
    <property type="entry name" value="TMEM215"/>
    <property type="match status" value="1"/>
</dbReference>
<gene>
    <name evidence="2" type="ORF">EOD39_12567</name>
</gene>
<dbReference type="EMBL" id="SCEB01000542">
    <property type="protein sequence ID" value="RXM98835.1"/>
    <property type="molecule type" value="Genomic_DNA"/>
</dbReference>
<dbReference type="AlphaFoldDB" id="A0A662YRQ1"/>
<dbReference type="PANTHER" id="PTHR31922:SF2">
    <property type="entry name" value="TRANSMEMBRANE PROTEIN 215"/>
    <property type="match status" value="1"/>
</dbReference>
<evidence type="ECO:0000313" key="2">
    <source>
        <dbReference type="EMBL" id="RXM98835.1"/>
    </source>
</evidence>
<keyword evidence="1" id="KW-1133">Transmembrane helix</keyword>
<protein>
    <submittedName>
        <fullName evidence="2">Transmembrane protein 215</fullName>
    </submittedName>
</protein>
<keyword evidence="3" id="KW-1185">Reference proteome</keyword>
<comment type="caution">
    <text evidence="2">The sequence shown here is derived from an EMBL/GenBank/DDBJ whole genome shotgun (WGS) entry which is preliminary data.</text>
</comment>
<keyword evidence="1 2" id="KW-0812">Transmembrane</keyword>
<evidence type="ECO:0000313" key="3">
    <source>
        <dbReference type="Proteomes" id="UP000289886"/>
    </source>
</evidence>
<keyword evidence="1" id="KW-0472">Membrane</keyword>
<feature type="transmembrane region" description="Helical" evidence="1">
    <location>
        <begin position="12"/>
        <end position="34"/>
    </location>
</feature>
<organism evidence="2 3">
    <name type="scientific">Acipenser ruthenus</name>
    <name type="common">Sterlet sturgeon</name>
    <dbReference type="NCBI Taxonomy" id="7906"/>
    <lineage>
        <taxon>Eukaryota</taxon>
        <taxon>Metazoa</taxon>
        <taxon>Chordata</taxon>
        <taxon>Craniata</taxon>
        <taxon>Vertebrata</taxon>
        <taxon>Euteleostomi</taxon>
        <taxon>Actinopterygii</taxon>
        <taxon>Chondrostei</taxon>
        <taxon>Acipenseriformes</taxon>
        <taxon>Acipenseridae</taxon>
        <taxon>Acipenser</taxon>
    </lineage>
</organism>
<dbReference type="Proteomes" id="UP000289886">
    <property type="component" value="Unassembled WGS sequence"/>
</dbReference>
<feature type="transmembrane region" description="Helical" evidence="1">
    <location>
        <begin position="40"/>
        <end position="60"/>
    </location>
</feature>
<evidence type="ECO:0000256" key="1">
    <source>
        <dbReference type="SAM" id="Phobius"/>
    </source>
</evidence>
<accession>A0A662YRQ1</accession>
<sequence>MRPDDINPRTGLVVAFCSIFLVFGFMFTVSGLKGETLGDIPLLAIGLALFLPGIGAIMLARKTDGCTNCLCCTQCCRRKKEKNKEGSELLEVPWDLESGKGGCNDWDKDRHLRSGEDSVSTTTTVGESRSLIRRVDQEEVIRYLEACYPSSVFTRVRDVTSYNVLDHMCAPRDSVAYIAARNSVVYLPRDSIVVYTHRDSTPYGRYCCYINPVNFSWSHETVV</sequence>
<dbReference type="InterPro" id="IPR031486">
    <property type="entry name" value="TMEM215"/>
</dbReference>
<proteinExistence type="predicted"/>
<reference evidence="2 3" key="1">
    <citation type="submission" date="2019-01" db="EMBL/GenBank/DDBJ databases">
        <title>Draft Genome and Complete Hox-Cluster Characterization of the Sterlet Sturgeon (Acipenser ruthenus).</title>
        <authorList>
            <person name="Wei Q."/>
        </authorList>
    </citation>
    <scope>NUCLEOTIDE SEQUENCE [LARGE SCALE GENOMIC DNA]</scope>
    <source>
        <strain evidence="2">WHYD16114868_AA</strain>
        <tissue evidence="2">Blood</tissue>
    </source>
</reference>
<name>A0A662YRQ1_ACIRT</name>
<dbReference type="PANTHER" id="PTHR31922">
    <property type="entry name" value="TRANSMEMBRANE PROTEIN 215"/>
    <property type="match status" value="1"/>
</dbReference>